<dbReference type="EMBL" id="AJJU01000009">
    <property type="protein sequence ID" value="EID74711.1"/>
    <property type="molecule type" value="Genomic_DNA"/>
</dbReference>
<evidence type="ECO:0000313" key="1">
    <source>
        <dbReference type="EMBL" id="EID74711.1"/>
    </source>
</evidence>
<name>I0WE95_9FLAO</name>
<dbReference type="OrthoDB" id="1177912at2"/>
<evidence type="ECO:0000313" key="2">
    <source>
        <dbReference type="Proteomes" id="UP000005938"/>
    </source>
</evidence>
<keyword evidence="2" id="KW-1185">Reference proteome</keyword>
<proteinExistence type="predicted"/>
<comment type="caution">
    <text evidence="1">The sequence shown here is derived from an EMBL/GenBank/DDBJ whole genome shotgun (WGS) entry which is preliminary data.</text>
</comment>
<protein>
    <submittedName>
        <fullName evidence="1">Uncharacterized protein</fullName>
    </submittedName>
</protein>
<dbReference type="Proteomes" id="UP000005938">
    <property type="component" value="Unassembled WGS sequence"/>
</dbReference>
<sequence length="218" mass="24421">MKMETYLTQFKANSPQKILKKIYKQNPHAKVGIQLSSGAYVEGFIAHIAIEQESYGSNEYICMYSEHDQVYYFSLNSIMLVTIFQPKSLAVTLSEGTISRPISEEKSMTVLQLKRWAKEQETDLGALIILPSEGMDAENNRLNIQDIINSLHVAVNGITKDSMGREAWNAITEVVVGNTEGTLSVGRSNTKLSIHINYLKALPEDLTTQLEHQLTNVL</sequence>
<reference evidence="1 2" key="1">
    <citation type="journal article" date="2012" name="J. Bacteriol.">
        <title>Genome Sequence of the Halotolerant Bacterium Imtechella halotolerans K1T.</title>
        <authorList>
            <person name="Kumar S."/>
            <person name="Vikram S."/>
            <person name="Subramanian S."/>
            <person name="Raghava G.P."/>
            <person name="Pinnaka A.K."/>
        </authorList>
    </citation>
    <scope>NUCLEOTIDE SEQUENCE [LARGE SCALE GENOMIC DNA]</scope>
    <source>
        <strain evidence="1 2">K1</strain>
    </source>
</reference>
<gene>
    <name evidence="1" type="ORF">W5A_08022</name>
</gene>
<dbReference type="RefSeq" id="WP_008239293.1">
    <property type="nucleotide sequence ID" value="NZ_AJJU01000009.1"/>
</dbReference>
<dbReference type="AlphaFoldDB" id="I0WE95"/>
<dbReference type="eggNOG" id="ENOG5032WGQ">
    <property type="taxonomic scope" value="Bacteria"/>
</dbReference>
<organism evidence="1 2">
    <name type="scientific">Imtechella halotolerans K1</name>
    <dbReference type="NCBI Taxonomy" id="946077"/>
    <lineage>
        <taxon>Bacteria</taxon>
        <taxon>Pseudomonadati</taxon>
        <taxon>Bacteroidota</taxon>
        <taxon>Flavobacteriia</taxon>
        <taxon>Flavobacteriales</taxon>
        <taxon>Flavobacteriaceae</taxon>
        <taxon>Imtechella</taxon>
    </lineage>
</organism>
<dbReference type="STRING" id="946077.W5A_08022"/>
<accession>I0WE95</accession>
<dbReference type="PATRIC" id="fig|946077.3.peg.1626"/>